<evidence type="ECO:0000313" key="3">
    <source>
        <dbReference type="Proteomes" id="UP001500185"/>
    </source>
</evidence>
<comment type="caution">
    <text evidence="2">The sequence shown here is derived from an EMBL/GenBank/DDBJ whole genome shotgun (WGS) entry which is preliminary data.</text>
</comment>
<dbReference type="EMBL" id="BAAAGG010000002">
    <property type="protein sequence ID" value="GAA0751619.1"/>
    <property type="molecule type" value="Genomic_DNA"/>
</dbReference>
<gene>
    <name evidence="2" type="ORF">GCM10009433_01840</name>
</gene>
<feature type="chain" id="PRO_5046768537" evidence="1">
    <location>
        <begin position="24"/>
        <end position="65"/>
    </location>
</feature>
<sequence>MKLLKNSFLGTVFLVAISSAISAATANDAEELRPDCHDTYNFCDYFFPSDFGEFDSCMTKQGCGA</sequence>
<keyword evidence="1" id="KW-0732">Signal</keyword>
<accession>A0ABN1K0W4</accession>
<dbReference type="RefSeq" id="WP_224455143.1">
    <property type="nucleotide sequence ID" value="NZ_BAAAGG010000002.1"/>
</dbReference>
<name>A0ABN1K0W4_9FLAO</name>
<evidence type="ECO:0000256" key="1">
    <source>
        <dbReference type="SAM" id="SignalP"/>
    </source>
</evidence>
<organism evidence="2 3">
    <name type="scientific">Psychroflexus lacisalsi</name>
    <dbReference type="NCBI Taxonomy" id="503928"/>
    <lineage>
        <taxon>Bacteria</taxon>
        <taxon>Pseudomonadati</taxon>
        <taxon>Bacteroidota</taxon>
        <taxon>Flavobacteriia</taxon>
        <taxon>Flavobacteriales</taxon>
        <taxon>Flavobacteriaceae</taxon>
        <taxon>Psychroflexus</taxon>
    </lineage>
</organism>
<evidence type="ECO:0000313" key="2">
    <source>
        <dbReference type="EMBL" id="GAA0751619.1"/>
    </source>
</evidence>
<proteinExistence type="predicted"/>
<keyword evidence="3" id="KW-1185">Reference proteome</keyword>
<protein>
    <submittedName>
        <fullName evidence="2">Uncharacterized protein</fullName>
    </submittedName>
</protein>
<reference evidence="2 3" key="1">
    <citation type="journal article" date="2019" name="Int. J. Syst. Evol. Microbiol.">
        <title>The Global Catalogue of Microorganisms (GCM) 10K type strain sequencing project: providing services to taxonomists for standard genome sequencing and annotation.</title>
        <authorList>
            <consortium name="The Broad Institute Genomics Platform"/>
            <consortium name="The Broad Institute Genome Sequencing Center for Infectious Disease"/>
            <person name="Wu L."/>
            <person name="Ma J."/>
        </authorList>
    </citation>
    <scope>NUCLEOTIDE SEQUENCE [LARGE SCALE GENOMIC DNA]</scope>
    <source>
        <strain evidence="2 3">JCM 16231</strain>
    </source>
</reference>
<dbReference type="Proteomes" id="UP001500185">
    <property type="component" value="Unassembled WGS sequence"/>
</dbReference>
<feature type="signal peptide" evidence="1">
    <location>
        <begin position="1"/>
        <end position="23"/>
    </location>
</feature>